<dbReference type="AlphaFoldDB" id="A0A3M8D4A5"/>
<feature type="domain" description="Endonuclease/exonuclease/phosphatase" evidence="1">
    <location>
        <begin position="4"/>
        <end position="209"/>
    </location>
</feature>
<reference evidence="2 3" key="1">
    <citation type="submission" date="2018-10" db="EMBL/GenBank/DDBJ databases">
        <title>Phylogenomics of Brevibacillus.</title>
        <authorList>
            <person name="Dunlap C."/>
        </authorList>
    </citation>
    <scope>NUCLEOTIDE SEQUENCE [LARGE SCALE GENOMIC DNA]</scope>
    <source>
        <strain evidence="2 3">JCM 15716</strain>
    </source>
</reference>
<accession>A0A3M8D4A5</accession>
<evidence type="ECO:0000259" key="1">
    <source>
        <dbReference type="Pfam" id="PF03372"/>
    </source>
</evidence>
<dbReference type="SUPFAM" id="SSF56219">
    <property type="entry name" value="DNase I-like"/>
    <property type="match status" value="1"/>
</dbReference>
<dbReference type="Pfam" id="PF03372">
    <property type="entry name" value="Exo_endo_phos"/>
    <property type="match status" value="1"/>
</dbReference>
<dbReference type="Gene3D" id="3.60.10.10">
    <property type="entry name" value="Endonuclease/exonuclease/phosphatase"/>
    <property type="match status" value="1"/>
</dbReference>
<evidence type="ECO:0000313" key="2">
    <source>
        <dbReference type="EMBL" id="RNB82421.1"/>
    </source>
</evidence>
<dbReference type="PANTHER" id="PTHR14859:SF1">
    <property type="entry name" value="PGAP2-INTERACTING PROTEIN"/>
    <property type="match status" value="1"/>
</dbReference>
<comment type="caution">
    <text evidence="2">The sequence shown here is derived from an EMBL/GenBank/DDBJ whole genome shotgun (WGS) entry which is preliminary data.</text>
</comment>
<name>A0A3M8D4A5_9BACL</name>
<protein>
    <submittedName>
        <fullName evidence="2">Metal-dependent hydrolase</fullName>
    </submittedName>
</protein>
<dbReference type="GO" id="GO:0016787">
    <property type="term" value="F:hydrolase activity"/>
    <property type="evidence" value="ECO:0007669"/>
    <property type="project" value="UniProtKB-KW"/>
</dbReference>
<dbReference type="GO" id="GO:0006506">
    <property type="term" value="P:GPI anchor biosynthetic process"/>
    <property type="evidence" value="ECO:0007669"/>
    <property type="project" value="TreeGrafter"/>
</dbReference>
<dbReference type="GO" id="GO:0016020">
    <property type="term" value="C:membrane"/>
    <property type="evidence" value="ECO:0007669"/>
    <property type="project" value="GOC"/>
</dbReference>
<proteinExistence type="predicted"/>
<dbReference type="InterPro" id="IPR051916">
    <property type="entry name" value="GPI-anchor_lipid_remodeler"/>
</dbReference>
<dbReference type="InterPro" id="IPR036691">
    <property type="entry name" value="Endo/exonu/phosph_ase_sf"/>
</dbReference>
<dbReference type="InterPro" id="IPR005135">
    <property type="entry name" value="Endo/exonuclease/phosphatase"/>
</dbReference>
<dbReference type="EMBL" id="RHHQ01000020">
    <property type="protein sequence ID" value="RNB82421.1"/>
    <property type="molecule type" value="Genomic_DNA"/>
</dbReference>
<dbReference type="PANTHER" id="PTHR14859">
    <property type="entry name" value="CALCOFLUOR WHITE HYPERSENSITIVE PROTEIN PRECURSOR"/>
    <property type="match status" value="1"/>
</dbReference>
<keyword evidence="2" id="KW-0378">Hydrolase</keyword>
<organism evidence="2 3">
    <name type="scientific">Brevibacillus fluminis</name>
    <dbReference type="NCBI Taxonomy" id="511487"/>
    <lineage>
        <taxon>Bacteria</taxon>
        <taxon>Bacillati</taxon>
        <taxon>Bacillota</taxon>
        <taxon>Bacilli</taxon>
        <taxon>Bacillales</taxon>
        <taxon>Paenibacillaceae</taxon>
        <taxon>Brevibacillus</taxon>
    </lineage>
</organism>
<gene>
    <name evidence="2" type="ORF">EDM56_23345</name>
</gene>
<dbReference type="Proteomes" id="UP000271031">
    <property type="component" value="Unassembled WGS sequence"/>
</dbReference>
<evidence type="ECO:0000313" key="3">
    <source>
        <dbReference type="Proteomes" id="UP000271031"/>
    </source>
</evidence>
<sequence length="226" mass="25309">MRIASYNIHSGKDMFWRNRLDAMADVLAQSSADLIGLQEVHQNSRMGFQAAYLAERLHYVYAFAPALAIADGQFGNALLSRFPLTSAESIRLPATREPRMLLYATVPACDREISIMVTHCSLDKTSRLQQLQYITGLVAEKKDTPLLLLGDFNSSSVTFHPDLVDCAVAMNQTNQSTLVPIKKRLDYIFASTQWSIKNYTVLRAKCSDHYPLLVTLELPEQLAPAK</sequence>
<keyword evidence="3" id="KW-1185">Reference proteome</keyword>
<dbReference type="OrthoDB" id="155529at2"/>